<evidence type="ECO:0000313" key="2">
    <source>
        <dbReference type="EMBL" id="GGX52160.1"/>
    </source>
</evidence>
<feature type="transmembrane region" description="Helical" evidence="1">
    <location>
        <begin position="220"/>
        <end position="240"/>
    </location>
</feature>
<reference evidence="2" key="2">
    <citation type="submission" date="2020-09" db="EMBL/GenBank/DDBJ databases">
        <authorList>
            <person name="Sun Q."/>
            <person name="Kim S."/>
        </authorList>
    </citation>
    <scope>NUCLEOTIDE SEQUENCE</scope>
    <source>
        <strain evidence="2">KCTC 22169</strain>
    </source>
</reference>
<feature type="transmembrane region" description="Helical" evidence="1">
    <location>
        <begin position="246"/>
        <end position="266"/>
    </location>
</feature>
<dbReference type="Proteomes" id="UP000626148">
    <property type="component" value="Unassembled WGS sequence"/>
</dbReference>
<organism evidence="2 3">
    <name type="scientific">Saccharospirillum salsuginis</name>
    <dbReference type="NCBI Taxonomy" id="418750"/>
    <lineage>
        <taxon>Bacteria</taxon>
        <taxon>Pseudomonadati</taxon>
        <taxon>Pseudomonadota</taxon>
        <taxon>Gammaproteobacteria</taxon>
        <taxon>Oceanospirillales</taxon>
        <taxon>Saccharospirillaceae</taxon>
        <taxon>Saccharospirillum</taxon>
    </lineage>
</organism>
<feature type="transmembrane region" description="Helical" evidence="1">
    <location>
        <begin position="273"/>
        <end position="290"/>
    </location>
</feature>
<dbReference type="InterPro" id="IPR037185">
    <property type="entry name" value="EmrE-like"/>
</dbReference>
<dbReference type="AlphaFoldDB" id="A0A918K7E1"/>
<feature type="transmembrane region" description="Helical" evidence="1">
    <location>
        <begin position="51"/>
        <end position="74"/>
    </location>
</feature>
<proteinExistence type="predicted"/>
<dbReference type="EMBL" id="BMXR01000004">
    <property type="protein sequence ID" value="GGX52160.1"/>
    <property type="molecule type" value="Genomic_DNA"/>
</dbReference>
<feature type="transmembrane region" description="Helical" evidence="1">
    <location>
        <begin position="107"/>
        <end position="126"/>
    </location>
</feature>
<dbReference type="Gene3D" id="1.10.3730.20">
    <property type="match status" value="2"/>
</dbReference>
<gene>
    <name evidence="2" type="ORF">GCM10007392_19360</name>
</gene>
<accession>A0A918K7E1</accession>
<sequence>MSAVMHAGWNFLGKRRRTSVGLYALAFLWVGIVGLPWVIQAWDMVASFNTVIIGLVIATGFSQALYMIGLTLAYQNGELSVVYPLLRSMPLVILPVVGFVLDLPGDVGIGAMVGIGLIVCGCVFLPMNHFRDIKLAHYVNWATLFALIAAAGTAGYSLIDDQATRLIRALPGLSLSAGHIALIYVFLQAWSTAGWLYLAIWIKPAWRENAPATFSLHSQALQTGILLMGTYAMVVWAMAYARDVSYVVAFRQISILLGVALGLTVLKERLTAPKLAGSVLVFAGLVWVALG</sequence>
<dbReference type="SUPFAM" id="SSF103481">
    <property type="entry name" value="Multidrug resistance efflux transporter EmrE"/>
    <property type="match status" value="2"/>
</dbReference>
<name>A0A918K7E1_9GAMM</name>
<evidence type="ECO:0000256" key="1">
    <source>
        <dbReference type="SAM" id="Phobius"/>
    </source>
</evidence>
<feature type="transmembrane region" description="Helical" evidence="1">
    <location>
        <begin position="20"/>
        <end position="39"/>
    </location>
</feature>
<feature type="transmembrane region" description="Helical" evidence="1">
    <location>
        <begin position="81"/>
        <end position="101"/>
    </location>
</feature>
<feature type="transmembrane region" description="Helical" evidence="1">
    <location>
        <begin position="138"/>
        <end position="159"/>
    </location>
</feature>
<evidence type="ECO:0000313" key="3">
    <source>
        <dbReference type="Proteomes" id="UP000626148"/>
    </source>
</evidence>
<keyword evidence="3" id="KW-1185">Reference proteome</keyword>
<reference evidence="2" key="1">
    <citation type="journal article" date="2014" name="Int. J. Syst. Evol. Microbiol.">
        <title>Complete genome sequence of Corynebacterium casei LMG S-19264T (=DSM 44701T), isolated from a smear-ripened cheese.</title>
        <authorList>
            <consortium name="US DOE Joint Genome Institute (JGI-PGF)"/>
            <person name="Walter F."/>
            <person name="Albersmeier A."/>
            <person name="Kalinowski J."/>
            <person name="Ruckert C."/>
        </authorList>
    </citation>
    <scope>NUCLEOTIDE SEQUENCE</scope>
    <source>
        <strain evidence="2">KCTC 22169</strain>
    </source>
</reference>
<comment type="caution">
    <text evidence="2">The sequence shown here is derived from an EMBL/GenBank/DDBJ whole genome shotgun (WGS) entry which is preliminary data.</text>
</comment>
<keyword evidence="1" id="KW-1133">Transmembrane helix</keyword>
<feature type="transmembrane region" description="Helical" evidence="1">
    <location>
        <begin position="179"/>
        <end position="200"/>
    </location>
</feature>
<keyword evidence="1" id="KW-0472">Membrane</keyword>
<protein>
    <submittedName>
        <fullName evidence="2">Multidrug transporter</fullName>
    </submittedName>
</protein>
<keyword evidence="1" id="KW-0812">Transmembrane</keyword>